<name>A0ACC3SS14_LIPKO</name>
<accession>A0ACC3SS14</accession>
<dbReference type="EMBL" id="MU971477">
    <property type="protein sequence ID" value="KAK9234431.1"/>
    <property type="molecule type" value="Genomic_DNA"/>
</dbReference>
<comment type="caution">
    <text evidence="1">The sequence shown here is derived from an EMBL/GenBank/DDBJ whole genome shotgun (WGS) entry which is preliminary data.</text>
</comment>
<protein>
    <submittedName>
        <fullName evidence="1">Uncharacterized protein</fullName>
    </submittedName>
</protein>
<organism evidence="1 2">
    <name type="scientific">Lipomyces kononenkoae</name>
    <name type="common">Yeast</name>
    <dbReference type="NCBI Taxonomy" id="34357"/>
    <lineage>
        <taxon>Eukaryota</taxon>
        <taxon>Fungi</taxon>
        <taxon>Dikarya</taxon>
        <taxon>Ascomycota</taxon>
        <taxon>Saccharomycotina</taxon>
        <taxon>Lipomycetes</taxon>
        <taxon>Lipomycetales</taxon>
        <taxon>Lipomycetaceae</taxon>
        <taxon>Lipomyces</taxon>
    </lineage>
</organism>
<keyword evidence="2" id="KW-1185">Reference proteome</keyword>
<evidence type="ECO:0000313" key="2">
    <source>
        <dbReference type="Proteomes" id="UP001433508"/>
    </source>
</evidence>
<dbReference type="Proteomes" id="UP001433508">
    <property type="component" value="Unassembled WGS sequence"/>
</dbReference>
<reference evidence="2" key="1">
    <citation type="journal article" date="2024" name="Front. Bioeng. Biotechnol.">
        <title>Genome-scale model development and genomic sequencing of the oleaginous clade Lipomyces.</title>
        <authorList>
            <person name="Czajka J.J."/>
            <person name="Han Y."/>
            <person name="Kim J."/>
            <person name="Mondo S.J."/>
            <person name="Hofstad B.A."/>
            <person name="Robles A."/>
            <person name="Haridas S."/>
            <person name="Riley R."/>
            <person name="LaButti K."/>
            <person name="Pangilinan J."/>
            <person name="Andreopoulos W."/>
            <person name="Lipzen A."/>
            <person name="Yan J."/>
            <person name="Wang M."/>
            <person name="Ng V."/>
            <person name="Grigoriev I.V."/>
            <person name="Spatafora J.W."/>
            <person name="Magnuson J.K."/>
            <person name="Baker S.E."/>
            <person name="Pomraning K.R."/>
        </authorList>
    </citation>
    <scope>NUCLEOTIDE SEQUENCE [LARGE SCALE GENOMIC DNA]</scope>
    <source>
        <strain evidence="2">CBS 7786</strain>
    </source>
</reference>
<proteinExistence type="predicted"/>
<sequence>MASVSYLKADVIPWGPKNTTSVDQSAVHNGTYYLSDRVNSAVHVVDLASAKIKTDVQGFGHNGISGPNGFYLIATSCTLAMVTVLIPTGSLHRADEFAYDAERQLITVTNPEETVPYVTIISAVSRQVLGNITFPTATNDGYTYVSVPETTTNAGGEIDVIDVEQFKIIKLLLGCSYNSIVAYGTAHTAIMDDTTGNTTAIIDGIAGADQVASDPTRNLFYVTAYQNTADGTKNGTPDPKLAIIDAGTYTLVDAIATDNVTAHSVAVDP</sequence>
<evidence type="ECO:0000313" key="1">
    <source>
        <dbReference type="EMBL" id="KAK9234431.1"/>
    </source>
</evidence>
<gene>
    <name evidence="1" type="ORF">V1525DRAFT_422262</name>
</gene>